<dbReference type="Proteomes" id="UP000644610">
    <property type="component" value="Unassembled WGS sequence"/>
</dbReference>
<sequence>MQSFYAKAAKVDGWTPEIDPTGPPRGQGEQCFTKTIDGTTAHLHLWYPADLEATGERDQYGIEITASHDGGAWC</sequence>
<gene>
    <name evidence="2" type="ORF">Psi02_60910</name>
</gene>
<keyword evidence="3" id="KW-1185">Reference proteome</keyword>
<accession>A0A8J3UR02</accession>
<name>A0A8J3UR02_9ACTN</name>
<evidence type="ECO:0000313" key="3">
    <source>
        <dbReference type="Proteomes" id="UP000644610"/>
    </source>
</evidence>
<evidence type="ECO:0000313" key="2">
    <source>
        <dbReference type="EMBL" id="GII49667.1"/>
    </source>
</evidence>
<feature type="region of interest" description="Disordered" evidence="1">
    <location>
        <begin position="1"/>
        <end position="27"/>
    </location>
</feature>
<dbReference type="AlphaFoldDB" id="A0A8J3UR02"/>
<reference evidence="2" key="1">
    <citation type="submission" date="2021-01" db="EMBL/GenBank/DDBJ databases">
        <title>Whole genome shotgun sequence of Planotetraspora silvatica NBRC 100141.</title>
        <authorList>
            <person name="Komaki H."/>
            <person name="Tamura T."/>
        </authorList>
    </citation>
    <scope>NUCLEOTIDE SEQUENCE</scope>
    <source>
        <strain evidence="2">NBRC 100141</strain>
    </source>
</reference>
<comment type="caution">
    <text evidence="2">The sequence shown here is derived from an EMBL/GenBank/DDBJ whole genome shotgun (WGS) entry which is preliminary data.</text>
</comment>
<organism evidence="2 3">
    <name type="scientific">Planotetraspora silvatica</name>
    <dbReference type="NCBI Taxonomy" id="234614"/>
    <lineage>
        <taxon>Bacteria</taxon>
        <taxon>Bacillati</taxon>
        <taxon>Actinomycetota</taxon>
        <taxon>Actinomycetes</taxon>
        <taxon>Streptosporangiales</taxon>
        <taxon>Streptosporangiaceae</taxon>
        <taxon>Planotetraspora</taxon>
    </lineage>
</organism>
<evidence type="ECO:0000256" key="1">
    <source>
        <dbReference type="SAM" id="MobiDB-lite"/>
    </source>
</evidence>
<proteinExistence type="predicted"/>
<dbReference type="EMBL" id="BOOQ01000044">
    <property type="protein sequence ID" value="GII49667.1"/>
    <property type="molecule type" value="Genomic_DNA"/>
</dbReference>
<protein>
    <submittedName>
        <fullName evidence="2">Uncharacterized protein</fullName>
    </submittedName>
</protein>